<evidence type="ECO:0000256" key="2">
    <source>
        <dbReference type="SAM" id="Phobius"/>
    </source>
</evidence>
<evidence type="ECO:0000313" key="3">
    <source>
        <dbReference type="EMBL" id="QOR61225.1"/>
    </source>
</evidence>
<feature type="coiled-coil region" evidence="1">
    <location>
        <begin position="169"/>
        <end position="276"/>
    </location>
</feature>
<keyword evidence="2" id="KW-1133">Transmembrane helix</keyword>
<dbReference type="RefSeq" id="WP_197547898.1">
    <property type="nucleotide sequence ID" value="NZ_CP063164.1"/>
</dbReference>
<feature type="coiled-coil region" evidence="1">
    <location>
        <begin position="306"/>
        <end position="409"/>
    </location>
</feature>
<sequence length="561" mass="64799">MKMINKIARDIAAIDNIMLNECPQKDKIWATQIGYALILTFVVLWGITFYSITIMNGGDVFFDAETKSVRFDSNIIETGEYVLYGVVSAIVALVVVLFDRAFYQSDWFMQMPYGAQISLWKKTGFWAGNILKITVRISISLFLAYTFSSFLELKFYESELLASMQKKHLKENKKAYDDMKTYAQKLEEEEDVLKQAEEKLIEKIKTLDSGVVVWSDDSVVRSLEEKKKSVEKEYEKMFAALDTEYHAKMKVVKEARNPLQQKLNAMQQEYDAVELKYQAEVGGLKEIEVGGKIIRASGIPTEGRRAKVYKKRMHQLKGKMRELSALLHNYDVKIQLLVEESAKNKEDLQVQNEHALAAIDAQLKEYKQKVQKGMQANAKTIMKRFEAQLKRVQKRLEDIAKNKQQYIEAHYKEIIHSPEFIPFRDGPMSRLIAMDEMKQDPKTGKEVGYFSWVVKGILIFLEIAPILAKMIFGPPTVYAAALQMQTKRATQRILENDGLSRDEIDELIAVEKKKMELEEAKKVLEQIRQERMSEERKTVFSQSQTKNYEEILKEVCTNRAA</sequence>
<feature type="transmembrane region" description="Helical" evidence="2">
    <location>
        <begin position="33"/>
        <end position="52"/>
    </location>
</feature>
<keyword evidence="4" id="KW-1185">Reference proteome</keyword>
<dbReference type="Proteomes" id="UP000595074">
    <property type="component" value="Chromosome"/>
</dbReference>
<dbReference type="KEGG" id="sinu:IMZ28_07125"/>
<dbReference type="EMBL" id="CP063164">
    <property type="protein sequence ID" value="QOR61225.1"/>
    <property type="molecule type" value="Genomic_DNA"/>
</dbReference>
<organism evidence="3 4">
    <name type="scientific">Sulfurovum indicum</name>
    <dbReference type="NCBI Taxonomy" id="2779528"/>
    <lineage>
        <taxon>Bacteria</taxon>
        <taxon>Pseudomonadati</taxon>
        <taxon>Campylobacterota</taxon>
        <taxon>Epsilonproteobacteria</taxon>
        <taxon>Campylobacterales</taxon>
        <taxon>Sulfurovaceae</taxon>
        <taxon>Sulfurovum</taxon>
    </lineage>
</organism>
<dbReference type="InterPro" id="IPR025519">
    <property type="entry name" value="DUF4407"/>
</dbReference>
<reference evidence="3 4" key="1">
    <citation type="submission" date="2020-10" db="EMBL/GenBank/DDBJ databases">
        <title>The genome of sulfurovum sp.</title>
        <authorList>
            <person name="Xie S."/>
            <person name="Shao Z."/>
            <person name="Jiang L."/>
        </authorList>
    </citation>
    <scope>NUCLEOTIDE SEQUENCE [LARGE SCALE GENOMIC DNA]</scope>
    <source>
        <strain evidence="3 4">ST-419</strain>
    </source>
</reference>
<feature type="transmembrane region" description="Helical" evidence="2">
    <location>
        <begin position="124"/>
        <end position="147"/>
    </location>
</feature>
<keyword evidence="2" id="KW-0812">Transmembrane</keyword>
<protein>
    <submittedName>
        <fullName evidence="3">DUF4407 domain-containing protein</fullName>
    </submittedName>
</protein>
<dbReference type="AlphaFoldDB" id="A0A7M1S174"/>
<feature type="transmembrane region" description="Helical" evidence="2">
    <location>
        <begin position="81"/>
        <end position="103"/>
    </location>
</feature>
<accession>A0A7M1S174</accession>
<evidence type="ECO:0000313" key="4">
    <source>
        <dbReference type="Proteomes" id="UP000595074"/>
    </source>
</evidence>
<feature type="coiled-coil region" evidence="1">
    <location>
        <begin position="507"/>
        <end position="537"/>
    </location>
</feature>
<proteinExistence type="predicted"/>
<dbReference type="Pfam" id="PF14362">
    <property type="entry name" value="DUF4407"/>
    <property type="match status" value="1"/>
</dbReference>
<keyword evidence="1" id="KW-0175">Coiled coil</keyword>
<gene>
    <name evidence="3" type="ORF">IMZ28_07125</name>
</gene>
<name>A0A7M1S174_9BACT</name>
<keyword evidence="2" id="KW-0472">Membrane</keyword>
<evidence type="ECO:0000256" key="1">
    <source>
        <dbReference type="SAM" id="Coils"/>
    </source>
</evidence>